<dbReference type="InterPro" id="IPR045582">
    <property type="entry name" value="Trehalase-like_N"/>
</dbReference>
<accession>A0AAW2YIH4</accession>
<dbReference type="Gene3D" id="1.50.10.10">
    <property type="match status" value="1"/>
</dbReference>
<comment type="caution">
    <text evidence="4">The sequence shown here is derived from an EMBL/GenBank/DDBJ whole genome shotgun (WGS) entry which is preliminary data.</text>
</comment>
<dbReference type="InterPro" id="IPR011613">
    <property type="entry name" value="GH15-like"/>
</dbReference>
<sequence length="617" mass="69423">MGNSGGMLERTKDKVPTRENGFSPLEEYAAIGDGRSVAVIALDGSIDWWCSPNMDSLPLFDKLLDSKEGGYFFIKPATDYTVSRQYRDNSNVLETTFKTSDGEAKFTESLNSGTAGRLPWCELARRVEGVTGSIKFNVEFKPSRRENTVSPWMQDNVNGSVVHVGNLLAMLRLSKDIEKCEIDFNEQALRTTLTTHQGSKSMVALLATDGEPLAVPSIEQIDNRIEVSDFAWRNWAKNLNYEGTFKKHVIRSSLSLKLLLYSPSGAIAAAATTSLPEKIGSDKNFDYRYAWVRDACMTIKAFLHAGALEESKAAFTWLTGVMRRNGKQMNVCYTLDGELVPDEKYPEVEGYKESQPVRKGNNANKQFQSCMYGDILECAYLFINAGHVVDIETARLLSELANQCADRWRSKDSGIWELHELQNYTHSKMACWLALDRAIKLAKDKHLEPTWVPRWTRERDRIRQYIDENCWCEAKQSYTFYAGTDKLDASLLLIARVGFDDDNERMKATYKAINKELSRGRLLYRYSGMDKEEGCFIACSFWMVEALAATGDIDEAVKVMEELTNLLDCNLGLLTEMVDPDTKEALGNFPQGLSHLSLVFAANAITEVQNGGDNIEK</sequence>
<dbReference type="GO" id="GO:0004553">
    <property type="term" value="F:hydrolase activity, hydrolyzing O-glycosyl compounds"/>
    <property type="evidence" value="ECO:0007669"/>
    <property type="project" value="TreeGrafter"/>
</dbReference>
<feature type="domain" description="Trehalase-like N-terminal" evidence="3">
    <location>
        <begin position="23"/>
        <end position="167"/>
    </location>
</feature>
<dbReference type="Pfam" id="PF00723">
    <property type="entry name" value="Glyco_hydro_15"/>
    <property type="match status" value="1"/>
</dbReference>
<dbReference type="AlphaFoldDB" id="A0AAW2YIH4"/>
<organism evidence="4 6">
    <name type="scientific">Acrasis kona</name>
    <dbReference type="NCBI Taxonomy" id="1008807"/>
    <lineage>
        <taxon>Eukaryota</taxon>
        <taxon>Discoba</taxon>
        <taxon>Heterolobosea</taxon>
        <taxon>Tetramitia</taxon>
        <taxon>Eutetramitia</taxon>
        <taxon>Acrasidae</taxon>
        <taxon>Acrasis</taxon>
    </lineage>
</organism>
<evidence type="ECO:0000259" key="2">
    <source>
        <dbReference type="Pfam" id="PF00723"/>
    </source>
</evidence>
<dbReference type="InterPro" id="IPR008928">
    <property type="entry name" value="6-hairpin_glycosidase_sf"/>
</dbReference>
<name>A0AAW2YIH4_9EUKA</name>
<dbReference type="EMBL" id="JAOPGA020000146">
    <property type="protein sequence ID" value="KAL0477168.1"/>
    <property type="molecule type" value="Genomic_DNA"/>
</dbReference>
<evidence type="ECO:0000259" key="3">
    <source>
        <dbReference type="Pfam" id="PF19291"/>
    </source>
</evidence>
<dbReference type="EMBL" id="JAOPGA020000932">
    <property type="protein sequence ID" value="KAL0483114.1"/>
    <property type="molecule type" value="Genomic_DNA"/>
</dbReference>
<proteinExistence type="predicted"/>
<dbReference type="Pfam" id="PF19291">
    <property type="entry name" value="TREH_N"/>
    <property type="match status" value="1"/>
</dbReference>
<dbReference type="SUPFAM" id="SSF48208">
    <property type="entry name" value="Six-hairpin glycosidases"/>
    <property type="match status" value="1"/>
</dbReference>
<evidence type="ECO:0000256" key="1">
    <source>
        <dbReference type="SAM" id="MobiDB-lite"/>
    </source>
</evidence>
<dbReference type="Proteomes" id="UP001431209">
    <property type="component" value="Unassembled WGS sequence"/>
</dbReference>
<gene>
    <name evidence="4" type="ORF">AKO1_005983</name>
    <name evidence="5" type="ORF">AKO1_015078</name>
</gene>
<reference evidence="4 6" key="1">
    <citation type="submission" date="2024-03" db="EMBL/GenBank/DDBJ databases">
        <title>The Acrasis kona genome and developmental transcriptomes reveal deep origins of eukaryotic multicellular pathways.</title>
        <authorList>
            <person name="Sheikh S."/>
            <person name="Fu C.-J."/>
            <person name="Brown M.W."/>
            <person name="Baldauf S.L."/>
        </authorList>
    </citation>
    <scope>NUCLEOTIDE SEQUENCE [LARGE SCALE GENOMIC DNA]</scope>
    <source>
        <strain evidence="4 6">ATCC MYA-3509</strain>
    </source>
</reference>
<keyword evidence="4" id="KW-0378">Hydrolase</keyword>
<keyword evidence="6" id="KW-1185">Reference proteome</keyword>
<dbReference type="PANTHER" id="PTHR31616:SF0">
    <property type="entry name" value="GLUCAN 1,4-ALPHA-GLUCOSIDASE"/>
    <property type="match status" value="1"/>
</dbReference>
<evidence type="ECO:0000313" key="6">
    <source>
        <dbReference type="Proteomes" id="UP001431209"/>
    </source>
</evidence>
<dbReference type="InterPro" id="IPR012341">
    <property type="entry name" value="6hp_glycosidase-like_sf"/>
</dbReference>
<protein>
    <submittedName>
        <fullName evidence="4">Glycoside hydrolase family 15 protein</fullName>
    </submittedName>
</protein>
<evidence type="ECO:0000313" key="5">
    <source>
        <dbReference type="EMBL" id="KAL0483114.1"/>
    </source>
</evidence>
<evidence type="ECO:0000313" key="4">
    <source>
        <dbReference type="EMBL" id="KAL0477168.1"/>
    </source>
</evidence>
<feature type="domain" description="GH15-like" evidence="2">
    <location>
        <begin position="245"/>
        <end position="602"/>
    </location>
</feature>
<feature type="region of interest" description="Disordered" evidence="1">
    <location>
        <begin position="1"/>
        <end position="20"/>
    </location>
</feature>
<dbReference type="GO" id="GO:0005975">
    <property type="term" value="P:carbohydrate metabolic process"/>
    <property type="evidence" value="ECO:0007669"/>
    <property type="project" value="InterPro"/>
</dbReference>
<dbReference type="PANTHER" id="PTHR31616">
    <property type="entry name" value="TREHALASE"/>
    <property type="match status" value="1"/>
</dbReference>